<dbReference type="Pfam" id="PF20256">
    <property type="entry name" value="MoCoBD_2"/>
    <property type="match status" value="2"/>
</dbReference>
<dbReference type="InterPro" id="IPR008274">
    <property type="entry name" value="AldOxase/xan_DH_MoCoBD1"/>
</dbReference>
<evidence type="ECO:0000259" key="1">
    <source>
        <dbReference type="SMART" id="SM01008"/>
    </source>
</evidence>
<dbReference type="InterPro" id="IPR006311">
    <property type="entry name" value="TAT_signal"/>
</dbReference>
<dbReference type="InterPro" id="IPR000674">
    <property type="entry name" value="Ald_Oxase/Xan_DH_a/b"/>
</dbReference>
<dbReference type="Proteomes" id="UP000191820">
    <property type="component" value="Chromosome"/>
</dbReference>
<evidence type="ECO:0000313" key="3">
    <source>
        <dbReference type="Proteomes" id="UP000191820"/>
    </source>
</evidence>
<organism evidence="2 3">
    <name type="scientific">Shewanella japonica</name>
    <dbReference type="NCBI Taxonomy" id="93973"/>
    <lineage>
        <taxon>Bacteria</taxon>
        <taxon>Pseudomonadati</taxon>
        <taxon>Pseudomonadota</taxon>
        <taxon>Gammaproteobacteria</taxon>
        <taxon>Alteromonadales</taxon>
        <taxon>Shewanellaceae</taxon>
        <taxon>Shewanella</taxon>
    </lineage>
</organism>
<dbReference type="Pfam" id="PF02738">
    <property type="entry name" value="MoCoBD_1"/>
    <property type="match status" value="1"/>
</dbReference>
<dbReference type="PIRSF" id="PIRSF036389">
    <property type="entry name" value="IOR_B"/>
    <property type="match status" value="1"/>
</dbReference>
<keyword evidence="3" id="KW-1185">Reference proteome</keyword>
<dbReference type="RefSeq" id="WP_080916136.1">
    <property type="nucleotide sequence ID" value="NZ_CP020472.1"/>
</dbReference>
<protein>
    <submittedName>
        <fullName evidence="2">Isoquinoline 1-oxidoreductase subunit beta</fullName>
    </submittedName>
</protein>
<dbReference type="InterPro" id="IPR046867">
    <property type="entry name" value="AldOxase/xan_DH_MoCoBD2"/>
</dbReference>
<name>A0ABN4YFG3_9GAMM</name>
<dbReference type="InterPro" id="IPR037165">
    <property type="entry name" value="AldOxase/xan_DH_Mopterin-bd_sf"/>
</dbReference>
<evidence type="ECO:0000313" key="2">
    <source>
        <dbReference type="EMBL" id="ARD23016.1"/>
    </source>
</evidence>
<dbReference type="InterPro" id="IPR012368">
    <property type="entry name" value="OxRdtase_Mopterin-bd_su_IorB"/>
</dbReference>
<proteinExistence type="predicted"/>
<reference evidence="2 3" key="1">
    <citation type="submission" date="2017-03" db="EMBL/GenBank/DDBJ databases">
        <title>Genome sequencing of Shewanella japonica KCTC 22435.</title>
        <authorList>
            <person name="Kim K.M."/>
        </authorList>
    </citation>
    <scope>NUCLEOTIDE SEQUENCE [LARGE SCALE GENOMIC DNA]</scope>
    <source>
        <strain evidence="2 3">KCTC 22435</strain>
    </source>
</reference>
<dbReference type="Gene3D" id="3.90.1170.50">
    <property type="entry name" value="Aldehyde oxidase/xanthine dehydrogenase, a/b hammerhead"/>
    <property type="match status" value="1"/>
</dbReference>
<accession>A0ABN4YFG3</accession>
<sequence>MTTFTAVQNISRRNVLKLFGAVGGGLALGASGLAWSPMAIAQEAIAQGKQAQLNIFIAIGEDNKVYLTCHRSEMGQGIRTGVPQVLADELEADWDQIVVVQGLADEEFGSQNTDGSRSIRKHYQKMRQMGATARSMLEQAAANQWQVSPSDVYAKAGKVHHKTNGKSLSFGELAIAASALPTPALDSVTLKPASKFTHIGKSPTIVDMDDMLNGQAEYGFDVKVAGMVHASITRPPVLGSDVATLDDSAARQVAGVLDVIQIPISKGAPLFQPLGGVAVIATNSWSALQGRKALNITWTESANSQYDSDADLAELVKRVGEPGTVIRQLGDSVTDWSDDNSLSVVYTVPYLTHAMMEPPAAAASVTKDGCELWASTQTPQSTQKNVAGVLGLKDEQVKVNVTLLGGGFGRKSKPDFSAEAAWLSQKIAKPVKLLWSREDEIQNGYYHAISAQHYQAKLDGNKAPTALLARTGFPSISSTFAEGVDMPSAGELDLGFSDMPFNLSQIQLESVKATAHSRIGWMRSVCNIQHGFGVGSFVDELAVNAGKPCINMWRELLGKPRQEKLENQVVKYGNYGETLEDFPIDIGRYLGVINAVEKAMAKQPKIKANQGWGFAVHRSFVSYVAVATLVEMDGDKLKVLKSIAAIDAGTVVNPDRVHSQTEGAIIFGLSLAMMGEISYKDGKVEQSNFHNYPLLRIGQSPEIETIIVESDAKPAGVGEPGVPPVAPSLTNAIFAASGKRYRDLPLSKVLKM</sequence>
<dbReference type="Gene3D" id="3.30.365.10">
    <property type="entry name" value="Aldehyde oxidase/xanthine dehydrogenase, molybdopterin binding domain"/>
    <property type="match status" value="4"/>
</dbReference>
<gene>
    <name evidence="2" type="ORF">SJ2017_2732</name>
</gene>
<dbReference type="SMART" id="SM01008">
    <property type="entry name" value="Ald_Xan_dh_C"/>
    <property type="match status" value="1"/>
</dbReference>
<dbReference type="EMBL" id="CP020472">
    <property type="protein sequence ID" value="ARD23016.1"/>
    <property type="molecule type" value="Genomic_DNA"/>
</dbReference>
<dbReference type="SUPFAM" id="SSF56003">
    <property type="entry name" value="Molybdenum cofactor-binding domain"/>
    <property type="match status" value="2"/>
</dbReference>
<dbReference type="PROSITE" id="PS51318">
    <property type="entry name" value="TAT"/>
    <property type="match status" value="1"/>
</dbReference>
<dbReference type="PANTHER" id="PTHR47495">
    <property type="entry name" value="ALDEHYDE DEHYDROGENASE"/>
    <property type="match status" value="1"/>
</dbReference>
<feature type="domain" description="Aldehyde oxidase/xanthine dehydrogenase a/b hammerhead" evidence="1">
    <location>
        <begin position="213"/>
        <end position="302"/>
    </location>
</feature>
<dbReference type="InterPro" id="IPR052516">
    <property type="entry name" value="N-heterocyclic_Hydroxylase"/>
</dbReference>
<dbReference type="PANTHER" id="PTHR47495:SF3">
    <property type="entry name" value="BLR6219 PROTEIN"/>
    <property type="match status" value="1"/>
</dbReference>